<keyword evidence="7 8" id="KW-0067">ATP-binding</keyword>
<dbReference type="InterPro" id="IPR037528">
    <property type="entry name" value="ArgB"/>
</dbReference>
<dbReference type="EC" id="2.7.2.8" evidence="8"/>
<dbReference type="NCBIfam" id="TIGR00761">
    <property type="entry name" value="argB"/>
    <property type="match status" value="1"/>
</dbReference>
<dbReference type="InterPro" id="IPR004662">
    <property type="entry name" value="AcgluKinase_fam"/>
</dbReference>
<evidence type="ECO:0000256" key="4">
    <source>
        <dbReference type="ARBA" id="ARBA00022679"/>
    </source>
</evidence>
<evidence type="ECO:0000259" key="9">
    <source>
        <dbReference type="Pfam" id="PF00696"/>
    </source>
</evidence>
<dbReference type="FunFam" id="3.40.1160.10:FF:000004">
    <property type="entry name" value="Acetylglutamate kinase"/>
    <property type="match status" value="1"/>
</dbReference>
<evidence type="ECO:0000256" key="1">
    <source>
        <dbReference type="ARBA" id="ARBA00004828"/>
    </source>
</evidence>
<keyword evidence="5 8" id="KW-0547">Nucleotide-binding</keyword>
<dbReference type="GO" id="GO:0042450">
    <property type="term" value="P:L-arginine biosynthetic process via ornithine"/>
    <property type="evidence" value="ECO:0007669"/>
    <property type="project" value="UniProtKB-UniRule"/>
</dbReference>
<dbReference type="GO" id="GO:0005524">
    <property type="term" value="F:ATP binding"/>
    <property type="evidence" value="ECO:0007669"/>
    <property type="project" value="UniProtKB-UniRule"/>
</dbReference>
<name>A0A1G4NYA5_9FLOR</name>
<gene>
    <name evidence="8 10" type="primary">argB</name>
    <name evidence="10" type="ORF">J0604_201</name>
</gene>
<dbReference type="GO" id="GO:0003991">
    <property type="term" value="F:acetylglutamate kinase activity"/>
    <property type="evidence" value="ECO:0007669"/>
    <property type="project" value="UniProtKB-UniRule"/>
</dbReference>
<evidence type="ECO:0000256" key="6">
    <source>
        <dbReference type="ARBA" id="ARBA00022777"/>
    </source>
</evidence>
<dbReference type="Pfam" id="PF00696">
    <property type="entry name" value="AA_kinase"/>
    <property type="match status" value="1"/>
</dbReference>
<feature type="domain" description="Aspartate/glutamate/uridylate kinase" evidence="9">
    <location>
        <begin position="23"/>
        <end position="259"/>
    </location>
</feature>
<dbReference type="UniPathway" id="UPA00068">
    <property type="reaction ID" value="UER00107"/>
</dbReference>
<feature type="binding site" evidence="8">
    <location>
        <begin position="63"/>
        <end position="64"/>
    </location>
    <ligand>
        <name>substrate</name>
    </ligand>
</feature>
<dbReference type="EMBL" id="LT622874">
    <property type="protein sequence ID" value="SCW23670.1"/>
    <property type="molecule type" value="Genomic_DNA"/>
</dbReference>
<accession>A0A1G4NYA5</accession>
<proteinExistence type="inferred from homology"/>
<reference evidence="10" key="1">
    <citation type="submission" date="2016-10" db="EMBL/GenBank/DDBJ databases">
        <title>Chloroplast genomes as a tool to resolve red algal phylogenies: a case study in the Nemaliales.</title>
        <authorList>
            <person name="Costa J.F."/>
            <person name="Lin S.M."/>
            <person name="Macaya E.C."/>
            <person name="Fernandez-Garcia C."/>
            <person name="Verbruggen H."/>
        </authorList>
    </citation>
    <scope>NUCLEOTIDE SEQUENCE</scope>
    <source>
        <strain evidence="10">J.0604</strain>
    </source>
</reference>
<keyword evidence="10" id="KW-0934">Plastid</keyword>
<evidence type="ECO:0000313" key="10">
    <source>
        <dbReference type="EMBL" id="SCW23670.1"/>
    </source>
</evidence>
<evidence type="ECO:0000256" key="2">
    <source>
        <dbReference type="ARBA" id="ARBA00022571"/>
    </source>
</evidence>
<dbReference type="InterPro" id="IPR001048">
    <property type="entry name" value="Asp/Glu/Uridylate_kinase"/>
</dbReference>
<feature type="binding site" evidence="8">
    <location>
        <position position="85"/>
    </location>
    <ligand>
        <name>substrate</name>
    </ligand>
</feature>
<comment type="catalytic activity">
    <reaction evidence="8">
        <text>N-acetyl-L-glutamate + ATP = N-acetyl-L-glutamyl 5-phosphate + ADP</text>
        <dbReference type="Rhea" id="RHEA:14629"/>
        <dbReference type="ChEBI" id="CHEBI:30616"/>
        <dbReference type="ChEBI" id="CHEBI:44337"/>
        <dbReference type="ChEBI" id="CHEBI:57936"/>
        <dbReference type="ChEBI" id="CHEBI:456216"/>
        <dbReference type="EC" id="2.7.2.8"/>
    </reaction>
</comment>
<feature type="binding site" evidence="8">
    <location>
        <position position="178"/>
    </location>
    <ligand>
        <name>substrate</name>
    </ligand>
</feature>
<dbReference type="PANTHER" id="PTHR23342">
    <property type="entry name" value="N-ACETYLGLUTAMATE SYNTHASE"/>
    <property type="match status" value="1"/>
</dbReference>
<dbReference type="GO" id="GO:0009507">
    <property type="term" value="C:chloroplast"/>
    <property type="evidence" value="ECO:0007669"/>
    <property type="project" value="UniProtKB-SubCell"/>
</dbReference>
<reference evidence="10" key="2">
    <citation type="submission" date="2016-10" db="EMBL/GenBank/DDBJ databases">
        <authorList>
            <person name="de Groot N.N."/>
        </authorList>
    </citation>
    <scope>NUCLEOTIDE SEQUENCE</scope>
    <source>
        <strain evidence="10">J.0604</strain>
    </source>
</reference>
<dbReference type="PANTHER" id="PTHR23342:SF0">
    <property type="entry name" value="N-ACETYLGLUTAMATE SYNTHASE, MITOCHONDRIAL"/>
    <property type="match status" value="1"/>
</dbReference>
<keyword evidence="10" id="KW-0150">Chloroplast</keyword>
<dbReference type="InterPro" id="IPR001057">
    <property type="entry name" value="Glu/AcGlu_kinase"/>
</dbReference>
<feature type="site" description="Transition state stabilizer" evidence="8">
    <location>
        <position position="28"/>
    </location>
</feature>
<comment type="subcellular location">
    <subcellularLocation>
        <location evidence="8">Plastid</location>
        <location evidence="8">Chloroplast</location>
    </subcellularLocation>
</comment>
<keyword evidence="4 8" id="KW-0808">Transferase</keyword>
<dbReference type="AlphaFoldDB" id="A0A1G4NYA5"/>
<comment type="pathway">
    <text evidence="1 8">Amino-acid biosynthesis; L-arginine biosynthesis; N(2)-acetyl-L-ornithine from L-glutamate: step 2/4.</text>
</comment>
<feature type="site" description="Transition state stabilizer" evidence="8">
    <location>
        <position position="241"/>
    </location>
</feature>
<evidence type="ECO:0000256" key="5">
    <source>
        <dbReference type="ARBA" id="ARBA00022741"/>
    </source>
</evidence>
<geneLocation type="chloroplast" evidence="10"/>
<dbReference type="InterPro" id="IPR036393">
    <property type="entry name" value="AceGlu_kinase-like_sf"/>
</dbReference>
<dbReference type="SUPFAM" id="SSF53633">
    <property type="entry name" value="Carbamate kinase-like"/>
    <property type="match status" value="1"/>
</dbReference>
<dbReference type="GeneID" id="29999586"/>
<sequence>MDYSDKLATIEGLHSFMQSIRGKKVVIKYGGAAMKDAKLIEQVIANIILLKDFGLQCIIVHGGGPAINQCLEQLQIQPSFNQGVRVTDSTTMEVVQMVLAGQVNKNIVAMLNKSDAKAVGLSGHDNNFIRALPIDTIENNRVGKIHFINTDIVNLLLDNNYIPVIAPIGVNAMGLSYNINADIVAATLASELQANMLVMLTDTPGILKDCNDLNSVLASLTSTQVTDLIHKGDIFGGMIPKVESCLYALDEGVPVVKIIDGRISNSLLLSLINDIPLGTTIIH</sequence>
<dbReference type="PRINTS" id="PR00474">
    <property type="entry name" value="GLU5KINASE"/>
</dbReference>
<dbReference type="Gene3D" id="3.40.1160.10">
    <property type="entry name" value="Acetylglutamate kinase-like"/>
    <property type="match status" value="1"/>
</dbReference>
<comment type="function">
    <text evidence="8">Catalyzes the ATP-dependent phosphorylation of N-acetyl-L-glutamate.</text>
</comment>
<keyword evidence="6 8" id="KW-0418">Kinase</keyword>
<keyword evidence="2 8" id="KW-0055">Arginine biosynthesis</keyword>
<evidence type="ECO:0000256" key="3">
    <source>
        <dbReference type="ARBA" id="ARBA00022605"/>
    </source>
</evidence>
<keyword evidence="3 8" id="KW-0028">Amino-acid biosynthesis</keyword>
<protein>
    <recommendedName>
        <fullName evidence="8">Acetylglutamate kinase</fullName>
        <ecNumber evidence="8">2.7.2.8</ecNumber>
    </recommendedName>
    <alternativeName>
        <fullName evidence="8">N-acetyl-L-glutamate 5-phosphotransferase</fullName>
    </alternativeName>
    <alternativeName>
        <fullName evidence="8">NAG kinase</fullName>
        <shortName evidence="8">NAGK</shortName>
    </alternativeName>
</protein>
<organism evidence="10">
    <name type="scientific">Titanophycus setchellii</name>
    <dbReference type="NCBI Taxonomy" id="940129"/>
    <lineage>
        <taxon>Eukaryota</taxon>
        <taxon>Rhodophyta</taxon>
        <taxon>Florideophyceae</taxon>
        <taxon>Nemaliophycidae</taxon>
        <taxon>Nemaliales</taxon>
        <taxon>Liagoraceae</taxon>
        <taxon>Titanophycus</taxon>
    </lineage>
</organism>
<dbReference type="HAMAP" id="MF_00082">
    <property type="entry name" value="ArgB"/>
    <property type="match status" value="1"/>
</dbReference>
<evidence type="ECO:0000256" key="7">
    <source>
        <dbReference type="ARBA" id="ARBA00022840"/>
    </source>
</evidence>
<dbReference type="RefSeq" id="YP_009315215.1">
    <property type="nucleotide sequence ID" value="NC_031665.1"/>
</dbReference>
<evidence type="ECO:0000256" key="8">
    <source>
        <dbReference type="HAMAP-Rule" id="MF_00082"/>
    </source>
</evidence>
<comment type="similarity">
    <text evidence="8">Belongs to the acetylglutamate kinase family. ArgB subfamily.</text>
</comment>
<dbReference type="PIRSF" id="PIRSF000728">
    <property type="entry name" value="NAGK"/>
    <property type="match status" value="1"/>
</dbReference>